<feature type="coiled-coil region" evidence="2">
    <location>
        <begin position="90"/>
        <end position="195"/>
    </location>
</feature>
<dbReference type="Gene3D" id="6.10.140.910">
    <property type="match status" value="1"/>
</dbReference>
<dbReference type="Pfam" id="PF25555">
    <property type="entry name" value="RAB3A-like_C"/>
    <property type="match status" value="1"/>
</dbReference>
<name>A0A376B622_9ASCO</name>
<organism evidence="5 6">
    <name type="scientific">Saccharomycodes ludwigii</name>
    <dbReference type="NCBI Taxonomy" id="36035"/>
    <lineage>
        <taxon>Eukaryota</taxon>
        <taxon>Fungi</taxon>
        <taxon>Dikarya</taxon>
        <taxon>Ascomycota</taxon>
        <taxon>Saccharomycotina</taxon>
        <taxon>Saccharomycetes</taxon>
        <taxon>Saccharomycodales</taxon>
        <taxon>Saccharomycodaceae</taxon>
        <taxon>Saccharomycodes</taxon>
    </lineage>
</organism>
<dbReference type="PANTHER" id="PTHR14430:SF0">
    <property type="entry name" value="SEC2P DOMAIN-CONTAINING PROTEIN"/>
    <property type="match status" value="1"/>
</dbReference>
<dbReference type="EMBL" id="UFAJ01000266">
    <property type="protein sequence ID" value="SSD60081.1"/>
    <property type="molecule type" value="Genomic_DNA"/>
</dbReference>
<feature type="region of interest" description="Disordered" evidence="3">
    <location>
        <begin position="742"/>
        <end position="798"/>
    </location>
</feature>
<dbReference type="CDD" id="cd21044">
    <property type="entry name" value="Rab11BD_RAB3IP_like"/>
    <property type="match status" value="1"/>
</dbReference>
<keyword evidence="1 2" id="KW-0175">Coiled coil</keyword>
<feature type="domain" description="GDP/GTP exchange factor Sec2 N-terminal" evidence="4">
    <location>
        <begin position="59"/>
        <end position="190"/>
    </location>
</feature>
<feature type="compositionally biased region" description="Basic and acidic residues" evidence="3">
    <location>
        <begin position="622"/>
        <end position="632"/>
    </location>
</feature>
<evidence type="ECO:0000313" key="5">
    <source>
        <dbReference type="EMBL" id="SSD60081.1"/>
    </source>
</evidence>
<feature type="compositionally biased region" description="Polar residues" evidence="3">
    <location>
        <begin position="18"/>
        <end position="32"/>
    </location>
</feature>
<dbReference type="GO" id="GO:0051286">
    <property type="term" value="C:cell tip"/>
    <property type="evidence" value="ECO:0007669"/>
    <property type="project" value="TreeGrafter"/>
</dbReference>
<feature type="compositionally biased region" description="Basic and acidic residues" evidence="3">
    <location>
        <begin position="585"/>
        <end position="596"/>
    </location>
</feature>
<proteinExistence type="predicted"/>
<evidence type="ECO:0000259" key="4">
    <source>
        <dbReference type="Pfam" id="PF06428"/>
    </source>
</evidence>
<evidence type="ECO:0000256" key="2">
    <source>
        <dbReference type="SAM" id="Coils"/>
    </source>
</evidence>
<dbReference type="AlphaFoldDB" id="A0A376B622"/>
<dbReference type="VEuPathDB" id="FungiDB:SCODWIG_01842"/>
<dbReference type="Proteomes" id="UP000262825">
    <property type="component" value="Unassembled WGS sequence"/>
</dbReference>
<reference evidence="6" key="1">
    <citation type="submission" date="2018-06" db="EMBL/GenBank/DDBJ databases">
        <authorList>
            <person name="Guldener U."/>
        </authorList>
    </citation>
    <scope>NUCLEOTIDE SEQUENCE [LARGE SCALE GENOMIC DNA]</scope>
    <source>
        <strain evidence="6">UTAD17</strain>
    </source>
</reference>
<gene>
    <name evidence="5" type="ORF">SCODWIG_01842</name>
</gene>
<dbReference type="GO" id="GO:0005085">
    <property type="term" value="F:guanyl-nucleotide exchange factor activity"/>
    <property type="evidence" value="ECO:0007669"/>
    <property type="project" value="InterPro"/>
</dbReference>
<dbReference type="GO" id="GO:0006887">
    <property type="term" value="P:exocytosis"/>
    <property type="evidence" value="ECO:0007669"/>
    <property type="project" value="TreeGrafter"/>
</dbReference>
<evidence type="ECO:0000256" key="1">
    <source>
        <dbReference type="ARBA" id="ARBA00023054"/>
    </source>
</evidence>
<keyword evidence="6" id="KW-1185">Reference proteome</keyword>
<accession>A0A376B622</accession>
<dbReference type="PANTHER" id="PTHR14430">
    <property type="entry name" value="RABIN3-RELATED"/>
    <property type="match status" value="1"/>
</dbReference>
<evidence type="ECO:0000313" key="6">
    <source>
        <dbReference type="Proteomes" id="UP000262825"/>
    </source>
</evidence>
<feature type="compositionally biased region" description="Polar residues" evidence="3">
    <location>
        <begin position="757"/>
        <end position="786"/>
    </location>
</feature>
<protein>
    <recommendedName>
        <fullName evidence="4">GDP/GTP exchange factor Sec2 N-terminal domain-containing protein</fullName>
    </recommendedName>
</protein>
<dbReference type="Pfam" id="PF06428">
    <property type="entry name" value="Sec2p"/>
    <property type="match status" value="1"/>
</dbReference>
<feature type="compositionally biased region" description="Low complexity" evidence="3">
    <location>
        <begin position="787"/>
        <end position="798"/>
    </location>
</feature>
<evidence type="ECO:0000256" key="3">
    <source>
        <dbReference type="SAM" id="MobiDB-lite"/>
    </source>
</evidence>
<feature type="compositionally biased region" description="Basic and acidic residues" evidence="3">
    <location>
        <begin position="744"/>
        <end position="753"/>
    </location>
</feature>
<feature type="region of interest" description="Disordered" evidence="3">
    <location>
        <begin position="1"/>
        <end position="45"/>
    </location>
</feature>
<feature type="region of interest" description="Disordered" evidence="3">
    <location>
        <begin position="571"/>
        <end position="632"/>
    </location>
</feature>
<dbReference type="GO" id="GO:0070319">
    <property type="term" value="C:Golgi to plasma membrane transport vesicle"/>
    <property type="evidence" value="ECO:0007669"/>
    <property type="project" value="TreeGrafter"/>
</dbReference>
<feature type="compositionally biased region" description="Basic and acidic residues" evidence="3">
    <location>
        <begin position="8"/>
        <end position="17"/>
    </location>
</feature>
<dbReference type="InterPro" id="IPR040351">
    <property type="entry name" value="RAB3IL/RAB3IP/Sec2"/>
</dbReference>
<dbReference type="InterPro" id="IPR009449">
    <property type="entry name" value="Sec2_N"/>
</dbReference>
<feature type="compositionally biased region" description="Polar residues" evidence="3">
    <location>
        <begin position="574"/>
        <end position="583"/>
    </location>
</feature>
<sequence>MTTVNHINSKDKKKEQEQVTNSPVKTTSNENPVDNDDSDRVEQQLETMSTKLLESIDKQSTLEKHLLDTQKQLKEKEISFSDYQKLKSDYSNLRKRFQKNELLLKEKKEEITKETNARKAAEEEVTKLRKEVEDLTASLFEEANKMVAEARKETYAKQMENKKLEEDLKEKQTLLDALNQQLKDLKKVMYLLENENVNLSSRKSLLQNSNAGDTSSMMTLERVATTGSYYNNGIKTNVIDISSVLFSPTPPGIRYDTELYNEFLKFIAVLPLVNSIIETKDDSKLLKRLIVNEIEPILKIEGARGIPWQFRNRIIPLMLDGLLIVEPISGINETYRNGTKLNLDSSKDTKLFNFPIDSPPVAVAGSCAFCGESRNDILEHGRLYYLKTLSKKDGTVTNNFPLCHYCLLKVRQSCDIFSFLRTLKDGIWNLEPVTLKGIGRGETSKYTSRYEKPNVNSKRKTKDIVQQQRVMREKRNKRKSFLGALSSLTSTTVYEPQVYLNKRQSSVNSVLSTSNGNISNDGLPSTNIQRAWIQLCKLRAVLNWTAIGIWSIDDSIQMKINPLSVSELEEMDAQQKSNHSSKVVDSIKRDTSERTASDSFNFEDPHEKAILDSETSANTLNKETEEKLKESEREAALNKLVGNENPNESPAVEENNSVVKNSLEEGSEADDSSLIIESVRKIDNDENASQKIDNNSNSSVIISTQDTPEINDKETASVIPVNKSIASFATARTAASNFIVNPESTKEKANEKRKQNRNTSVFDLSESVDSPSNESTISTEAPNSGDTATTSKIYSSKKSTSTAKLYDDLDALKKDFESTLNQDIE</sequence>
<dbReference type="OrthoDB" id="1748564at2759"/>
<dbReference type="SUPFAM" id="SSF144284">
    <property type="entry name" value="Sec2 N-terminal region"/>
    <property type="match status" value="1"/>
</dbReference>
<feature type="region of interest" description="Disordered" evidence="3">
    <location>
        <begin position="686"/>
        <end position="708"/>
    </location>
</feature>